<evidence type="ECO:0000256" key="10">
    <source>
        <dbReference type="ARBA" id="ARBA00022692"/>
    </source>
</evidence>
<dbReference type="GO" id="GO:0005886">
    <property type="term" value="C:plasma membrane"/>
    <property type="evidence" value="ECO:0007669"/>
    <property type="project" value="UniProtKB-SubCell"/>
</dbReference>
<dbReference type="HAMAP" id="MF_00719">
    <property type="entry name" value="CobS"/>
    <property type="match status" value="1"/>
</dbReference>
<evidence type="ECO:0000256" key="3">
    <source>
        <dbReference type="ARBA" id="ARBA00004663"/>
    </source>
</evidence>
<proteinExistence type="inferred from homology"/>
<dbReference type="InterPro" id="IPR003805">
    <property type="entry name" value="CobS"/>
</dbReference>
<dbReference type="PANTHER" id="PTHR34148:SF1">
    <property type="entry name" value="ADENOSYLCOBINAMIDE-GDP RIBAZOLETRANSFERASE"/>
    <property type="match status" value="1"/>
</dbReference>
<evidence type="ECO:0000256" key="5">
    <source>
        <dbReference type="ARBA" id="ARBA00013200"/>
    </source>
</evidence>
<evidence type="ECO:0000256" key="9">
    <source>
        <dbReference type="ARBA" id="ARBA00022679"/>
    </source>
</evidence>
<comment type="subcellular location">
    <subcellularLocation>
        <location evidence="2">Cell membrane</location>
        <topology evidence="2">Multi-pass membrane protein</topology>
    </subcellularLocation>
</comment>
<dbReference type="AlphaFoldDB" id="A0A645F1L1"/>
<evidence type="ECO:0000256" key="12">
    <source>
        <dbReference type="ARBA" id="ARBA00022989"/>
    </source>
</evidence>
<keyword evidence="9 20" id="KW-0808">Transferase</keyword>
<dbReference type="GO" id="GO:0008818">
    <property type="term" value="F:cobalamin 5'-phosphate synthase activity"/>
    <property type="evidence" value="ECO:0007669"/>
    <property type="project" value="InterPro"/>
</dbReference>
<keyword evidence="11" id="KW-0460">Magnesium</keyword>
<evidence type="ECO:0000256" key="13">
    <source>
        <dbReference type="ARBA" id="ARBA00023136"/>
    </source>
</evidence>
<evidence type="ECO:0000313" key="20">
    <source>
        <dbReference type="EMBL" id="MPN08198.1"/>
    </source>
</evidence>
<gene>
    <name evidence="20" type="primary">cobS_23</name>
    <name evidence="20" type="ORF">SDC9_155479</name>
</gene>
<evidence type="ECO:0000256" key="11">
    <source>
        <dbReference type="ARBA" id="ARBA00022842"/>
    </source>
</evidence>
<evidence type="ECO:0000256" key="14">
    <source>
        <dbReference type="ARBA" id="ARBA00025228"/>
    </source>
</evidence>
<keyword evidence="12 19" id="KW-1133">Transmembrane helix</keyword>
<name>A0A645F1L1_9ZZZZ</name>
<dbReference type="EMBL" id="VSSQ01054220">
    <property type="protein sequence ID" value="MPN08198.1"/>
    <property type="molecule type" value="Genomic_DNA"/>
</dbReference>
<dbReference type="Pfam" id="PF02654">
    <property type="entry name" value="CobS"/>
    <property type="match status" value="1"/>
</dbReference>
<comment type="caution">
    <text evidence="20">The sequence shown here is derived from an EMBL/GenBank/DDBJ whole genome shotgun (WGS) entry which is preliminary data.</text>
</comment>
<comment type="catalytic activity">
    <reaction evidence="17">
        <text>alpha-ribazole + adenosylcob(III)inamide-GDP = adenosylcob(III)alamin + GMP + H(+)</text>
        <dbReference type="Rhea" id="RHEA:16049"/>
        <dbReference type="ChEBI" id="CHEBI:10329"/>
        <dbReference type="ChEBI" id="CHEBI:15378"/>
        <dbReference type="ChEBI" id="CHEBI:18408"/>
        <dbReference type="ChEBI" id="CHEBI:58115"/>
        <dbReference type="ChEBI" id="CHEBI:60487"/>
        <dbReference type="EC" id="2.7.8.26"/>
    </reaction>
</comment>
<evidence type="ECO:0000256" key="4">
    <source>
        <dbReference type="ARBA" id="ARBA00010561"/>
    </source>
</evidence>
<organism evidence="20">
    <name type="scientific">bioreactor metagenome</name>
    <dbReference type="NCBI Taxonomy" id="1076179"/>
    <lineage>
        <taxon>unclassified sequences</taxon>
        <taxon>metagenomes</taxon>
        <taxon>ecological metagenomes</taxon>
    </lineage>
</organism>
<evidence type="ECO:0000256" key="17">
    <source>
        <dbReference type="ARBA" id="ARBA00048623"/>
    </source>
</evidence>
<comment type="catalytic activity">
    <reaction evidence="18">
        <text>alpha-ribazole 5'-phosphate + adenosylcob(III)inamide-GDP = adenosylcob(III)alamin 5'-phosphate + GMP + H(+)</text>
        <dbReference type="Rhea" id="RHEA:23560"/>
        <dbReference type="ChEBI" id="CHEBI:15378"/>
        <dbReference type="ChEBI" id="CHEBI:57918"/>
        <dbReference type="ChEBI" id="CHEBI:58115"/>
        <dbReference type="ChEBI" id="CHEBI:60487"/>
        <dbReference type="ChEBI" id="CHEBI:60493"/>
        <dbReference type="EC" id="2.7.8.26"/>
    </reaction>
</comment>
<evidence type="ECO:0000256" key="1">
    <source>
        <dbReference type="ARBA" id="ARBA00001946"/>
    </source>
</evidence>
<dbReference type="EC" id="2.7.8.26" evidence="5"/>
<evidence type="ECO:0000256" key="18">
    <source>
        <dbReference type="ARBA" id="ARBA00049504"/>
    </source>
</evidence>
<keyword evidence="7" id="KW-1003">Cell membrane</keyword>
<keyword evidence="8" id="KW-0169">Cobalamin biosynthesis</keyword>
<feature type="transmembrane region" description="Helical" evidence="19">
    <location>
        <begin position="85"/>
        <end position="107"/>
    </location>
</feature>
<keyword evidence="10 19" id="KW-0812">Transmembrane</keyword>
<reference evidence="20" key="1">
    <citation type="submission" date="2019-08" db="EMBL/GenBank/DDBJ databases">
        <authorList>
            <person name="Kucharzyk K."/>
            <person name="Murdoch R.W."/>
            <person name="Higgins S."/>
            <person name="Loffler F."/>
        </authorList>
    </citation>
    <scope>NUCLEOTIDE SEQUENCE</scope>
</reference>
<comment type="similarity">
    <text evidence="4">Belongs to the CobS family.</text>
</comment>
<protein>
    <recommendedName>
        <fullName evidence="6">Adenosylcobinamide-GDP ribazoletransferase</fullName>
        <ecNumber evidence="5">2.7.8.26</ecNumber>
    </recommendedName>
    <alternativeName>
        <fullName evidence="16">Cobalamin synthase</fullName>
    </alternativeName>
    <alternativeName>
        <fullName evidence="15">Cobalamin-5'-phosphate synthase</fullName>
    </alternativeName>
</protein>
<dbReference type="PANTHER" id="PTHR34148">
    <property type="entry name" value="ADENOSYLCOBINAMIDE-GDP RIBAZOLETRANSFERASE"/>
    <property type="match status" value="1"/>
</dbReference>
<evidence type="ECO:0000256" key="7">
    <source>
        <dbReference type="ARBA" id="ARBA00022475"/>
    </source>
</evidence>
<evidence type="ECO:0000256" key="19">
    <source>
        <dbReference type="SAM" id="Phobius"/>
    </source>
</evidence>
<keyword evidence="13 19" id="KW-0472">Membrane</keyword>
<dbReference type="GO" id="GO:0051073">
    <property type="term" value="F:adenosylcobinamide-GDP ribazoletransferase activity"/>
    <property type="evidence" value="ECO:0007669"/>
    <property type="project" value="UniProtKB-EC"/>
</dbReference>
<accession>A0A645F1L1</accession>
<evidence type="ECO:0000256" key="15">
    <source>
        <dbReference type="ARBA" id="ARBA00032605"/>
    </source>
</evidence>
<evidence type="ECO:0000256" key="16">
    <source>
        <dbReference type="ARBA" id="ARBA00032853"/>
    </source>
</evidence>
<sequence>MPALSRWVFMFGILFYPYARKEGLGKGFHESTLQKPRFFWIEGLLCIALTIFFLGWAGLIGFVVSAFFIFYYFRKVARLLGGLTGDLYGAGIELSELIFLLGAVPFLT</sequence>
<feature type="transmembrane region" description="Helical" evidence="19">
    <location>
        <begin position="40"/>
        <end position="73"/>
    </location>
</feature>
<comment type="pathway">
    <text evidence="3">Cofactor biosynthesis; adenosylcobalamin biosynthesis; adenosylcobalamin from cob(II)yrinate a,c-diamide: step 7/7.</text>
</comment>
<evidence type="ECO:0000256" key="2">
    <source>
        <dbReference type="ARBA" id="ARBA00004651"/>
    </source>
</evidence>
<dbReference type="GO" id="GO:0009236">
    <property type="term" value="P:cobalamin biosynthetic process"/>
    <property type="evidence" value="ECO:0007669"/>
    <property type="project" value="UniProtKB-UniPathway"/>
</dbReference>
<evidence type="ECO:0000256" key="8">
    <source>
        <dbReference type="ARBA" id="ARBA00022573"/>
    </source>
</evidence>
<comment type="cofactor">
    <cofactor evidence="1">
        <name>Mg(2+)</name>
        <dbReference type="ChEBI" id="CHEBI:18420"/>
    </cofactor>
</comment>
<dbReference type="UniPathway" id="UPA00148">
    <property type="reaction ID" value="UER00238"/>
</dbReference>
<comment type="function">
    <text evidence="14">Joins adenosylcobinamide-GDP and alpha-ribazole to generate adenosylcobalamin (Ado-cobalamin). Also synthesizes adenosylcobalamin 5'-phosphate from adenosylcobinamide-GDP and alpha-ribazole 5'-phosphate.</text>
</comment>
<evidence type="ECO:0000256" key="6">
    <source>
        <dbReference type="ARBA" id="ARBA00015850"/>
    </source>
</evidence>